<feature type="region of interest" description="Disordered" evidence="1">
    <location>
        <begin position="87"/>
        <end position="125"/>
    </location>
</feature>
<feature type="region of interest" description="Disordered" evidence="1">
    <location>
        <begin position="674"/>
        <end position="715"/>
    </location>
</feature>
<sequence length="1618" mass="182004">MEEDNQHPKPTNQDVEEEINEESRLPVASPKDGQTKNKTSDQHAKCDTVKESCSTEVLRPEQQLILKALQKVVGSSLQNETKREILKSTDPKPKSAKLKKTCRKRGMNKKSKSGDAKSIGTETENTVSETTGNLLASLADALDYVEMSYIPAPRCSGHSNEEDIVHFEAEFDAEEVAELELVAEIQIGDMASCWDARSGISRRNRQWRIQKSVCLRNSGLHVRHGQSAGFNKNVFNPSGCKGLVEPNRSPLTMSLDTLQTFHRNTIHPNGNYTQNTCASDRMDSQDNSHLHPSTAVVLPGLSWIVPDSNNLLLLSREGKDPIFGRTTLIHDNTQPIINTSPDSFISLGLALGNGTGVTSGQHRPGGAESSTSNQHSHPPNSLEKTDSNSSSSSSSSSQIPNLSASGNGAQSNTSQDLDIYDPFHPTDEENVNGDYIYEDSPEKEADEQEDQKYDPFDPTGSNPSSSERSPSPYDDEDEDEEEGNESHPEGRISEALAGIYDENSLSQDFPGIDKEKEIYPTSVSEKVLGIEGNDGNKVLESNKTDQKYTMDPSESTGKENAKSALEPYSPSSSLDLDRVDEVELVSREISEEKSVKESPLADSTLSEGNISEVLTEPRRRVFTVDVGSDYSRKTEFTSDTESKSKLEIKVSLESIAKPDVKSYLRLEKIAKLGGESRSRHKRKHSSERNEHEEESDRKYDSEIEEGEIVQPDEERFSPMRLFRNRCRVLERPLRIVEGDDFLSLHADSDEEGALQIDFGENQMDNRWKGLDLRRKITNQRRERYRKKSESPPKPKRNSKSRTPSSPRGRKKSKRDRKRSRERKRSKEPRTSTATTTNTTWSSAKKSKDSRDHKRSRSRSHNKVSRSHSRDRRRSRSWSPSISTSISAVGSLRTSAERRKSQRSKSKEKRRCWSRSVSTDRSRKDKHKEKHRTDGKKKKKRSRSKSRDRERRSSHRSSDRRDKDKIKSRHPVDEPKLDNPGLLDRRRRDSRSVVPPSIQDLNNADLFSIKRTITVNPEEKLDDRDDLLNTPGKREVLYDSEGLSFETFSDREILDDRDGKGNRIFDRHSSKSESLKRRTPVDFEKKRIEDERERRLKATKDRDRKRSYTEESHDRYKKRFKDIPDTETEPFKLEKDKIRLEKDKTSKKLKTGHKESKGGSARKVKLQSKVNVLIREGVSSTTSVKEAGSIGVKFSRDRESRSPFLKSEEKILEVKSNRPKLEPVDDKEPTVKPKKIKGLKTKTGLKKVKTTGAAGILAKPKGPQEKKKKKLKTKASLKKSKADSCSKELPSPIQAKDEPIWSDTENTESKIKPPSPLKPPIEQELTPDSQTVDSSCKTPDVSFIPEEPPPEPERSTDLEVDSISEPKEEIPRAPPPPMPWNLQSGVDCTTSGVLALTALLFKMEEANLASRAKAQELIQATNQILSQSKPSTSLSQPPAPSMITSLGHSAPSYPLYSGLPLSGNSSPPTPTGVSTLTSQALSGSSSFFNTLSSNDLGKREGSTSSEGRGDTDKYLKKLHTQERAVEEVKLAIKPYYQKKEITKEDYKDILRKAVHKICHSKSGEINPVKVNNLVKAYVQRYKYFRKHGKKMEDEESSTSYRSSKDPGSMEKGIPSLPLI</sequence>
<feature type="compositionally biased region" description="Basic residues" evidence="1">
    <location>
        <begin position="1265"/>
        <end position="1278"/>
    </location>
</feature>
<feature type="region of interest" description="Disordered" evidence="1">
    <location>
        <begin position="1"/>
        <end position="54"/>
    </location>
</feature>
<dbReference type="PANTHER" id="PTHR47013:SF1">
    <property type="entry name" value="SPLICING FACTOR, ARGININE_SERINE-RICH 19"/>
    <property type="match status" value="1"/>
</dbReference>
<feature type="region of interest" description="Disordered" evidence="1">
    <location>
        <begin position="1587"/>
        <end position="1618"/>
    </location>
</feature>
<feature type="region of interest" description="Disordered" evidence="1">
    <location>
        <begin position="1216"/>
        <end position="1380"/>
    </location>
</feature>
<feature type="region of interest" description="Disordered" evidence="1">
    <location>
        <begin position="1137"/>
        <end position="1163"/>
    </location>
</feature>
<feature type="domain" description="SFR19-like C-terminal" evidence="2">
    <location>
        <begin position="1510"/>
        <end position="1591"/>
    </location>
</feature>
<dbReference type="EMBL" id="JAACNH010000008">
    <property type="protein sequence ID" value="KAG8433913.1"/>
    <property type="molecule type" value="Genomic_DNA"/>
</dbReference>
<dbReference type="GO" id="GO:0099122">
    <property type="term" value="F:RNA polymerase II C-terminal domain binding"/>
    <property type="evidence" value="ECO:0007669"/>
    <property type="project" value="TreeGrafter"/>
</dbReference>
<protein>
    <recommendedName>
        <fullName evidence="2">SFR19-like C-terminal domain-containing protein</fullName>
    </recommendedName>
</protein>
<feature type="compositionally biased region" description="Low complexity" evidence="1">
    <location>
        <begin position="876"/>
        <end position="890"/>
    </location>
</feature>
<feature type="region of interest" description="Disordered" evidence="1">
    <location>
        <begin position="590"/>
        <end position="612"/>
    </location>
</feature>
<organism evidence="3 4">
    <name type="scientific">Hymenochirus boettgeri</name>
    <name type="common">Congo dwarf clawed frog</name>
    <dbReference type="NCBI Taxonomy" id="247094"/>
    <lineage>
        <taxon>Eukaryota</taxon>
        <taxon>Metazoa</taxon>
        <taxon>Chordata</taxon>
        <taxon>Craniata</taxon>
        <taxon>Vertebrata</taxon>
        <taxon>Euteleostomi</taxon>
        <taxon>Amphibia</taxon>
        <taxon>Batrachia</taxon>
        <taxon>Anura</taxon>
        <taxon>Pipoidea</taxon>
        <taxon>Pipidae</taxon>
        <taxon>Pipinae</taxon>
        <taxon>Hymenochirus</taxon>
    </lineage>
</organism>
<feature type="compositionally biased region" description="Basic residues" evidence="1">
    <location>
        <begin position="899"/>
        <end position="912"/>
    </location>
</feature>
<feature type="compositionally biased region" description="Basic and acidic residues" evidence="1">
    <location>
        <begin position="1137"/>
        <end position="1156"/>
    </location>
</feature>
<feature type="region of interest" description="Disordered" evidence="1">
    <location>
        <begin position="1426"/>
        <end position="1445"/>
    </location>
</feature>
<dbReference type="Pfam" id="PF23030">
    <property type="entry name" value="SCAF11-like_C"/>
    <property type="match status" value="1"/>
</dbReference>
<feature type="compositionally biased region" description="Acidic residues" evidence="1">
    <location>
        <begin position="473"/>
        <end position="483"/>
    </location>
</feature>
<dbReference type="OrthoDB" id="1935339at2759"/>
<feature type="compositionally biased region" description="Low complexity" evidence="1">
    <location>
        <begin position="830"/>
        <end position="843"/>
    </location>
</feature>
<feature type="compositionally biased region" description="Basic residues" evidence="1">
    <location>
        <begin position="923"/>
        <end position="943"/>
    </location>
</feature>
<feature type="compositionally biased region" description="Acidic residues" evidence="1">
    <location>
        <begin position="428"/>
        <end position="449"/>
    </location>
</feature>
<feature type="compositionally biased region" description="Basic residues" evidence="1">
    <location>
        <begin position="807"/>
        <end position="826"/>
    </location>
</feature>
<feature type="compositionally biased region" description="Acidic residues" evidence="1">
    <location>
        <begin position="702"/>
        <end position="711"/>
    </location>
</feature>
<gene>
    <name evidence="3" type="ORF">GDO86_012325</name>
</gene>
<keyword evidence="4" id="KW-1185">Reference proteome</keyword>
<feature type="region of interest" description="Disordered" evidence="1">
    <location>
        <begin position="355"/>
        <end position="517"/>
    </location>
</feature>
<feature type="compositionally biased region" description="Basic and acidic residues" evidence="1">
    <location>
        <begin position="686"/>
        <end position="701"/>
    </location>
</feature>
<dbReference type="InterPro" id="IPR042841">
    <property type="entry name" value="SCAF1"/>
</dbReference>
<feature type="compositionally biased region" description="Basic and acidic residues" evidence="1">
    <location>
        <begin position="1055"/>
        <end position="1113"/>
    </location>
</feature>
<feature type="compositionally biased region" description="Basic residues" evidence="1">
    <location>
        <begin position="775"/>
        <end position="786"/>
    </location>
</feature>
<feature type="region of interest" description="Disordered" evidence="1">
    <location>
        <begin position="1458"/>
        <end position="1477"/>
    </location>
</feature>
<feature type="compositionally biased region" description="Low complexity" evidence="1">
    <location>
        <begin position="461"/>
        <end position="472"/>
    </location>
</feature>
<feature type="compositionally biased region" description="Basic residues" evidence="1">
    <location>
        <begin position="1231"/>
        <end position="1248"/>
    </location>
</feature>
<accession>A0A8T2IQ82</accession>
<comment type="caution">
    <text evidence="3">The sequence shown here is derived from an EMBL/GenBank/DDBJ whole genome shotgun (WGS) entry which is preliminary data.</text>
</comment>
<evidence type="ECO:0000313" key="4">
    <source>
        <dbReference type="Proteomes" id="UP000812440"/>
    </source>
</evidence>
<evidence type="ECO:0000259" key="2">
    <source>
        <dbReference type="Pfam" id="PF23030"/>
    </source>
</evidence>
<feature type="compositionally biased region" description="Polar residues" evidence="1">
    <location>
        <begin position="398"/>
        <end position="416"/>
    </location>
</feature>
<feature type="region of interest" description="Disordered" evidence="1">
    <location>
        <begin position="1491"/>
        <end position="1512"/>
    </location>
</feature>
<evidence type="ECO:0000313" key="3">
    <source>
        <dbReference type="EMBL" id="KAG8433913.1"/>
    </source>
</evidence>
<evidence type="ECO:0000256" key="1">
    <source>
        <dbReference type="SAM" id="MobiDB-lite"/>
    </source>
</evidence>
<feature type="compositionally biased region" description="Low complexity" evidence="1">
    <location>
        <begin position="387"/>
        <end position="397"/>
    </location>
</feature>
<dbReference type="PANTHER" id="PTHR47013">
    <property type="entry name" value="SPLICING FACTOR, ARGININE/SERINE-RICH 19"/>
    <property type="match status" value="1"/>
</dbReference>
<feature type="compositionally biased region" description="Polar residues" evidence="1">
    <location>
        <begin position="368"/>
        <end position="379"/>
    </location>
</feature>
<feature type="region of interest" description="Disordered" evidence="1">
    <location>
        <begin position="1055"/>
        <end position="1122"/>
    </location>
</feature>
<feature type="compositionally biased region" description="Basic residues" evidence="1">
    <location>
        <begin position="94"/>
        <end position="111"/>
    </location>
</feature>
<feature type="compositionally biased region" description="Basic and acidic residues" evidence="1">
    <location>
        <begin position="1495"/>
        <end position="1512"/>
    </location>
</feature>
<feature type="compositionally biased region" description="Basic and acidic residues" evidence="1">
    <location>
        <begin position="944"/>
        <end position="990"/>
    </location>
</feature>
<feature type="compositionally biased region" description="Basic and acidic residues" evidence="1">
    <location>
        <begin position="1216"/>
        <end position="1230"/>
    </location>
</feature>
<name>A0A8T2IQ82_9PIPI</name>
<reference evidence="3" key="1">
    <citation type="thesis" date="2020" institute="ProQuest LLC" country="789 East Eisenhower Parkway, Ann Arbor, MI, USA">
        <title>Comparative Genomics and Chromosome Evolution.</title>
        <authorList>
            <person name="Mudd A.B."/>
        </authorList>
    </citation>
    <scope>NUCLEOTIDE SEQUENCE</scope>
    <source>
        <strain evidence="3">Female2</strain>
        <tissue evidence="3">Blood</tissue>
    </source>
</reference>
<dbReference type="InterPro" id="IPR057031">
    <property type="entry name" value="SFR19-like_C"/>
</dbReference>
<feature type="region of interest" description="Disordered" evidence="1">
    <location>
        <begin position="530"/>
        <end position="576"/>
    </location>
</feature>
<dbReference type="Proteomes" id="UP000812440">
    <property type="component" value="Chromosome 7"/>
</dbReference>
<feature type="compositionally biased region" description="Polar residues" evidence="1">
    <location>
        <begin position="1325"/>
        <end position="1336"/>
    </location>
</feature>
<feature type="compositionally biased region" description="Basic residues" evidence="1">
    <location>
        <begin position="852"/>
        <end position="875"/>
    </location>
</feature>
<proteinExistence type="predicted"/>
<feature type="compositionally biased region" description="Basic and acidic residues" evidence="1">
    <location>
        <begin position="33"/>
        <end position="50"/>
    </location>
</feature>
<feature type="region of interest" description="Disordered" evidence="1">
    <location>
        <begin position="769"/>
        <end position="997"/>
    </location>
</feature>